<name>A0A3M7PLL2_BRAPC</name>
<evidence type="ECO:0000256" key="1">
    <source>
        <dbReference type="SAM" id="SignalP"/>
    </source>
</evidence>
<reference evidence="2 3" key="1">
    <citation type="journal article" date="2018" name="Sci. Rep.">
        <title>Genomic signatures of local adaptation to the degree of environmental predictability in rotifers.</title>
        <authorList>
            <person name="Franch-Gras L."/>
            <person name="Hahn C."/>
            <person name="Garcia-Roger E.M."/>
            <person name="Carmona M.J."/>
            <person name="Serra M."/>
            <person name="Gomez A."/>
        </authorList>
    </citation>
    <scope>NUCLEOTIDE SEQUENCE [LARGE SCALE GENOMIC DNA]</scope>
    <source>
        <strain evidence="2">HYR1</strain>
    </source>
</reference>
<accession>A0A3M7PLL2</accession>
<organism evidence="2 3">
    <name type="scientific">Brachionus plicatilis</name>
    <name type="common">Marine rotifer</name>
    <name type="synonym">Brachionus muelleri</name>
    <dbReference type="NCBI Taxonomy" id="10195"/>
    <lineage>
        <taxon>Eukaryota</taxon>
        <taxon>Metazoa</taxon>
        <taxon>Spiralia</taxon>
        <taxon>Gnathifera</taxon>
        <taxon>Rotifera</taxon>
        <taxon>Eurotatoria</taxon>
        <taxon>Monogononta</taxon>
        <taxon>Pseudotrocha</taxon>
        <taxon>Ploima</taxon>
        <taxon>Brachionidae</taxon>
        <taxon>Brachionus</taxon>
    </lineage>
</organism>
<protein>
    <submittedName>
        <fullName evidence="2">Uncharacterized protein</fullName>
    </submittedName>
</protein>
<feature type="chain" id="PRO_5018149260" evidence="1">
    <location>
        <begin position="16"/>
        <end position="145"/>
    </location>
</feature>
<feature type="signal peptide" evidence="1">
    <location>
        <begin position="1"/>
        <end position="15"/>
    </location>
</feature>
<gene>
    <name evidence="2" type="ORF">BpHYR1_013514</name>
</gene>
<dbReference type="AlphaFoldDB" id="A0A3M7PLL2"/>
<comment type="caution">
    <text evidence="2">The sequence shown here is derived from an EMBL/GenBank/DDBJ whole genome shotgun (WGS) entry which is preliminary data.</text>
</comment>
<keyword evidence="3" id="KW-1185">Reference proteome</keyword>
<dbReference type="Proteomes" id="UP000276133">
    <property type="component" value="Unassembled WGS sequence"/>
</dbReference>
<evidence type="ECO:0000313" key="3">
    <source>
        <dbReference type="Proteomes" id="UP000276133"/>
    </source>
</evidence>
<evidence type="ECO:0000313" key="2">
    <source>
        <dbReference type="EMBL" id="RNA00012.1"/>
    </source>
</evidence>
<sequence length="145" mass="16757">MFILLPRIGALLALCDEFISEPFRKYSCIELVTWDGRELCLSWHGVDVPLVLMPLSTYVNFLNKRSRLENIIISCTIISTILSLIKKHFTFKFIILILYEKKFTTLFNLNHNIKPSLDGIKILNSKISQEKNRKKSPVNSGKKDN</sequence>
<keyword evidence="1" id="KW-0732">Signal</keyword>
<dbReference type="EMBL" id="REGN01009960">
    <property type="protein sequence ID" value="RNA00012.1"/>
    <property type="molecule type" value="Genomic_DNA"/>
</dbReference>
<proteinExistence type="predicted"/>